<gene>
    <name evidence="2" type="ORF">O181_105367</name>
</gene>
<dbReference type="EMBL" id="AVOT02077787">
    <property type="protein sequence ID" value="MBW0565652.1"/>
    <property type="molecule type" value="Genomic_DNA"/>
</dbReference>
<protein>
    <submittedName>
        <fullName evidence="2">Uncharacterized protein</fullName>
    </submittedName>
</protein>
<organism evidence="2 3">
    <name type="scientific">Austropuccinia psidii MF-1</name>
    <dbReference type="NCBI Taxonomy" id="1389203"/>
    <lineage>
        <taxon>Eukaryota</taxon>
        <taxon>Fungi</taxon>
        <taxon>Dikarya</taxon>
        <taxon>Basidiomycota</taxon>
        <taxon>Pucciniomycotina</taxon>
        <taxon>Pucciniomycetes</taxon>
        <taxon>Pucciniales</taxon>
        <taxon>Sphaerophragmiaceae</taxon>
        <taxon>Austropuccinia</taxon>
    </lineage>
</organism>
<reference evidence="2" key="1">
    <citation type="submission" date="2021-03" db="EMBL/GenBank/DDBJ databases">
        <title>Draft genome sequence of rust myrtle Austropuccinia psidii MF-1, a brazilian biotype.</title>
        <authorList>
            <person name="Quecine M.C."/>
            <person name="Pachon D.M.R."/>
            <person name="Bonatelli M.L."/>
            <person name="Correr F.H."/>
            <person name="Franceschini L.M."/>
            <person name="Leite T.F."/>
            <person name="Margarido G.R.A."/>
            <person name="Almeida C.A."/>
            <person name="Ferrarezi J.A."/>
            <person name="Labate C.A."/>
        </authorList>
    </citation>
    <scope>NUCLEOTIDE SEQUENCE</scope>
    <source>
        <strain evidence="2">MF-1</strain>
    </source>
</reference>
<comment type="caution">
    <text evidence="2">The sequence shown here is derived from an EMBL/GenBank/DDBJ whole genome shotgun (WGS) entry which is preliminary data.</text>
</comment>
<evidence type="ECO:0000313" key="3">
    <source>
        <dbReference type="Proteomes" id="UP000765509"/>
    </source>
</evidence>
<proteinExistence type="predicted"/>
<dbReference type="AlphaFoldDB" id="A0A9Q3JPX7"/>
<keyword evidence="3" id="KW-1185">Reference proteome</keyword>
<feature type="region of interest" description="Disordered" evidence="1">
    <location>
        <begin position="45"/>
        <end position="70"/>
    </location>
</feature>
<dbReference type="Proteomes" id="UP000765509">
    <property type="component" value="Unassembled WGS sequence"/>
</dbReference>
<feature type="compositionally biased region" description="Basic and acidic residues" evidence="1">
    <location>
        <begin position="46"/>
        <end position="56"/>
    </location>
</feature>
<name>A0A9Q3JPX7_9BASI</name>
<accession>A0A9Q3JPX7</accession>
<evidence type="ECO:0000313" key="2">
    <source>
        <dbReference type="EMBL" id="MBW0565652.1"/>
    </source>
</evidence>
<evidence type="ECO:0000256" key="1">
    <source>
        <dbReference type="SAM" id="MobiDB-lite"/>
    </source>
</evidence>
<sequence>MYTYFHSHETEMRPVERKEFIKGKTSTYASTASLVKSFHCLDVQDTESKENEDKEQGNSNNNKPLRPPNMNEISQVLLKIEFGNKQPDFEKQMRYGIQFHYCKLHGNWESTCPFIQEIENLQQAPSPIQEKQ</sequence>